<protein>
    <submittedName>
        <fullName evidence="2">Uncharacterized protein</fullName>
    </submittedName>
</protein>
<proteinExistence type="predicted"/>
<sequence length="425" mass="45189">MDLPASGVDTSSSHGAAGAHGTAKAKCTASRAAATTSPTTAKHISDITIDDDEAGEWATGLRKLFPYIASKKWGSRWEALLESLVHFKWAHYHIDSTDRCLPYARRPDELPDWMKKHRVMGDFNVESTAGGTFGERLLAWWIDIGPPEQFAGWPETQPMREESKFTFLECTCVVGAEHCKHQSRGWTGSKGGFAGKSFQLVFLVDDVVWALKMLGDQQDRTGADASDGHEGKEAPKAGTAGGKKKVVAKKSGKGKKSTSDTAGTVPAATEAIPAPSQDTPEAIPPPSQDVSDAGAVTAVAPVVTVPAAVEDVPPALPNTILDAAAPIRVTATVDVSGIVPAPLPDLPQNSVEGVVAMQTDENENDVRMRAAKIKGAGADQVEGEDKTDLDPFAKDPYAGMMAEEQQEMLLDPEADKEEDGMEMTA</sequence>
<feature type="compositionally biased region" description="Basic and acidic residues" evidence="1">
    <location>
        <begin position="383"/>
        <end position="393"/>
    </location>
</feature>
<feature type="region of interest" description="Disordered" evidence="1">
    <location>
        <begin position="375"/>
        <end position="394"/>
    </location>
</feature>
<dbReference type="EMBL" id="JARKIE010000043">
    <property type="protein sequence ID" value="KAJ7694101.1"/>
    <property type="molecule type" value="Genomic_DNA"/>
</dbReference>
<feature type="compositionally biased region" description="Low complexity" evidence="1">
    <location>
        <begin position="10"/>
        <end position="24"/>
    </location>
</feature>
<evidence type="ECO:0000313" key="2">
    <source>
        <dbReference type="EMBL" id="KAJ7694101.1"/>
    </source>
</evidence>
<comment type="caution">
    <text evidence="2">The sequence shown here is derived from an EMBL/GenBank/DDBJ whole genome shotgun (WGS) entry which is preliminary data.</text>
</comment>
<evidence type="ECO:0000313" key="3">
    <source>
        <dbReference type="Proteomes" id="UP001221757"/>
    </source>
</evidence>
<evidence type="ECO:0000256" key="1">
    <source>
        <dbReference type="SAM" id="MobiDB-lite"/>
    </source>
</evidence>
<feature type="region of interest" description="Disordered" evidence="1">
    <location>
        <begin position="1"/>
        <end position="24"/>
    </location>
</feature>
<accession>A0AAD7GJR6</accession>
<keyword evidence="3" id="KW-1185">Reference proteome</keyword>
<feature type="compositionally biased region" description="Basic residues" evidence="1">
    <location>
        <begin position="242"/>
        <end position="256"/>
    </location>
</feature>
<organism evidence="2 3">
    <name type="scientific">Mycena rosella</name>
    <name type="common">Pink bonnet</name>
    <name type="synonym">Agaricus rosellus</name>
    <dbReference type="NCBI Taxonomy" id="1033263"/>
    <lineage>
        <taxon>Eukaryota</taxon>
        <taxon>Fungi</taxon>
        <taxon>Dikarya</taxon>
        <taxon>Basidiomycota</taxon>
        <taxon>Agaricomycotina</taxon>
        <taxon>Agaricomycetes</taxon>
        <taxon>Agaricomycetidae</taxon>
        <taxon>Agaricales</taxon>
        <taxon>Marasmiineae</taxon>
        <taxon>Mycenaceae</taxon>
        <taxon>Mycena</taxon>
    </lineage>
</organism>
<name>A0AAD7GJR6_MYCRO</name>
<dbReference type="Proteomes" id="UP001221757">
    <property type="component" value="Unassembled WGS sequence"/>
</dbReference>
<reference evidence="2" key="1">
    <citation type="submission" date="2023-03" db="EMBL/GenBank/DDBJ databases">
        <title>Massive genome expansion in bonnet fungi (Mycena s.s.) driven by repeated elements and novel gene families across ecological guilds.</title>
        <authorList>
            <consortium name="Lawrence Berkeley National Laboratory"/>
            <person name="Harder C.B."/>
            <person name="Miyauchi S."/>
            <person name="Viragh M."/>
            <person name="Kuo A."/>
            <person name="Thoen E."/>
            <person name="Andreopoulos B."/>
            <person name="Lu D."/>
            <person name="Skrede I."/>
            <person name="Drula E."/>
            <person name="Henrissat B."/>
            <person name="Morin E."/>
            <person name="Kohler A."/>
            <person name="Barry K."/>
            <person name="LaButti K."/>
            <person name="Morin E."/>
            <person name="Salamov A."/>
            <person name="Lipzen A."/>
            <person name="Mereny Z."/>
            <person name="Hegedus B."/>
            <person name="Baldrian P."/>
            <person name="Stursova M."/>
            <person name="Weitz H."/>
            <person name="Taylor A."/>
            <person name="Grigoriev I.V."/>
            <person name="Nagy L.G."/>
            <person name="Martin F."/>
            <person name="Kauserud H."/>
        </authorList>
    </citation>
    <scope>NUCLEOTIDE SEQUENCE</scope>
    <source>
        <strain evidence="2">CBHHK067</strain>
    </source>
</reference>
<feature type="compositionally biased region" description="Basic and acidic residues" evidence="1">
    <location>
        <begin position="219"/>
        <end position="235"/>
    </location>
</feature>
<feature type="region of interest" description="Disordered" evidence="1">
    <location>
        <begin position="219"/>
        <end position="291"/>
    </location>
</feature>
<gene>
    <name evidence="2" type="ORF">B0H17DRAFT_1199357</name>
</gene>
<dbReference type="AlphaFoldDB" id="A0AAD7GJR6"/>